<sequence length="481" mass="50039">MTESKHFHTLLLFLASASCEYTSNVIDMDDILAEDFMPGTLLVLENPTAGFKSFNESIKNLQVMERTPDGSFGNAMETMNFHRMKIPVFSRSKMNEYLCRNFVAEQIVSDMTTSRIRRRMGHVTPGDEDGIPNKPSQFKPASTKNSLMSDEGSSNYKDWLSKSTTLEDIYRHYDQAQNRIDGDIIEEEEKGEDFDEEYAGYVYPNPHEGHTPAKHRGHTGLGMYYGGGGGGYPYPNAVYHQGGGQGDYHGGGSGYHYSSGGSGGHHGGDHYSSGGGGDYSDHVTGGGGGGGGHHHPVVETIYSTPPKYHGEASYGEGNKDHDLSDLFDIALTALAFLSFGLFVVHVIMCISAASQQSTTTTMTSLMMPMSLSPTAPEPGDTGTGNNGGGGMTSDGGGDTATGGGGTGGGMTATATGTGGGGAESTGNSDTGTGGGDIDDGGGASPMGDGDMGDGGGGTGSASPTGDGDMGDGGGGRRWRYR</sequence>
<feature type="region of interest" description="Disordered" evidence="1">
    <location>
        <begin position="259"/>
        <end position="316"/>
    </location>
</feature>
<gene>
    <name evidence="4" type="ORF">NQ315_006967</name>
</gene>
<dbReference type="PROSITE" id="PS51257">
    <property type="entry name" value="PROKAR_LIPOPROTEIN"/>
    <property type="match status" value="1"/>
</dbReference>
<feature type="compositionally biased region" description="Gly residues" evidence="1">
    <location>
        <begin position="431"/>
        <end position="444"/>
    </location>
</feature>
<keyword evidence="2" id="KW-0472">Membrane</keyword>
<feature type="compositionally biased region" description="Gly residues" evidence="1">
    <location>
        <begin position="273"/>
        <end position="291"/>
    </location>
</feature>
<reference evidence="4 5" key="1">
    <citation type="journal article" date="2023" name="Insect Mol. Biol.">
        <title>Genome sequencing provides insights into the evolution of gene families encoding plant cell wall-degrading enzymes in longhorned beetles.</title>
        <authorList>
            <person name="Shin N.R."/>
            <person name="Okamura Y."/>
            <person name="Kirsch R."/>
            <person name="Pauchet Y."/>
        </authorList>
    </citation>
    <scope>NUCLEOTIDE SEQUENCE [LARGE SCALE GENOMIC DNA]</scope>
    <source>
        <strain evidence="4">EAD_L_NR</strain>
    </source>
</reference>
<keyword evidence="3" id="KW-0732">Signal</keyword>
<feature type="compositionally biased region" description="Polar residues" evidence="1">
    <location>
        <begin position="134"/>
        <end position="154"/>
    </location>
</feature>
<dbReference type="Proteomes" id="UP001159042">
    <property type="component" value="Unassembled WGS sequence"/>
</dbReference>
<feature type="transmembrane region" description="Helical" evidence="2">
    <location>
        <begin position="329"/>
        <end position="353"/>
    </location>
</feature>
<feature type="region of interest" description="Disordered" evidence="1">
    <location>
        <begin position="122"/>
        <end position="154"/>
    </location>
</feature>
<name>A0AAV8WEQ1_9CUCU</name>
<evidence type="ECO:0000256" key="3">
    <source>
        <dbReference type="SAM" id="SignalP"/>
    </source>
</evidence>
<evidence type="ECO:0000313" key="4">
    <source>
        <dbReference type="EMBL" id="KAJ8924176.1"/>
    </source>
</evidence>
<feature type="chain" id="PRO_5043989881" evidence="3">
    <location>
        <begin position="20"/>
        <end position="481"/>
    </location>
</feature>
<dbReference type="AlphaFoldDB" id="A0AAV8WEQ1"/>
<protein>
    <submittedName>
        <fullName evidence="4">Uncharacterized protein</fullName>
    </submittedName>
</protein>
<evidence type="ECO:0000256" key="1">
    <source>
        <dbReference type="SAM" id="MobiDB-lite"/>
    </source>
</evidence>
<keyword evidence="2" id="KW-1133">Transmembrane helix</keyword>
<feature type="signal peptide" evidence="3">
    <location>
        <begin position="1"/>
        <end position="19"/>
    </location>
</feature>
<keyword evidence="2" id="KW-0812">Transmembrane</keyword>
<feature type="region of interest" description="Disordered" evidence="1">
    <location>
        <begin position="368"/>
        <end position="481"/>
    </location>
</feature>
<feature type="compositionally biased region" description="Gly residues" evidence="1">
    <location>
        <begin position="381"/>
        <end position="423"/>
    </location>
</feature>
<dbReference type="EMBL" id="JANEYG010000003">
    <property type="protein sequence ID" value="KAJ8924176.1"/>
    <property type="molecule type" value="Genomic_DNA"/>
</dbReference>
<evidence type="ECO:0000313" key="5">
    <source>
        <dbReference type="Proteomes" id="UP001159042"/>
    </source>
</evidence>
<accession>A0AAV8WEQ1</accession>
<evidence type="ECO:0000256" key="2">
    <source>
        <dbReference type="SAM" id="Phobius"/>
    </source>
</evidence>
<proteinExistence type="predicted"/>
<organism evidence="4 5">
    <name type="scientific">Exocentrus adspersus</name>
    <dbReference type="NCBI Taxonomy" id="1586481"/>
    <lineage>
        <taxon>Eukaryota</taxon>
        <taxon>Metazoa</taxon>
        <taxon>Ecdysozoa</taxon>
        <taxon>Arthropoda</taxon>
        <taxon>Hexapoda</taxon>
        <taxon>Insecta</taxon>
        <taxon>Pterygota</taxon>
        <taxon>Neoptera</taxon>
        <taxon>Endopterygota</taxon>
        <taxon>Coleoptera</taxon>
        <taxon>Polyphaga</taxon>
        <taxon>Cucujiformia</taxon>
        <taxon>Chrysomeloidea</taxon>
        <taxon>Cerambycidae</taxon>
        <taxon>Lamiinae</taxon>
        <taxon>Acanthocinini</taxon>
        <taxon>Exocentrus</taxon>
    </lineage>
</organism>
<comment type="caution">
    <text evidence="4">The sequence shown here is derived from an EMBL/GenBank/DDBJ whole genome shotgun (WGS) entry which is preliminary data.</text>
</comment>
<keyword evidence="5" id="KW-1185">Reference proteome</keyword>